<accession>A0A6L9STV8</accession>
<dbReference type="Proteomes" id="UP000483293">
    <property type="component" value="Unassembled WGS sequence"/>
</dbReference>
<keyword evidence="4" id="KW-0285">Flavoprotein</keyword>
<keyword evidence="8" id="KW-0460">Magnesium</keyword>
<dbReference type="GO" id="GO:0016740">
    <property type="term" value="F:transferase activity"/>
    <property type="evidence" value="ECO:0007669"/>
    <property type="project" value="UniProtKB-KW"/>
</dbReference>
<evidence type="ECO:0000256" key="7">
    <source>
        <dbReference type="ARBA" id="ARBA00022827"/>
    </source>
</evidence>
<dbReference type="PANTHER" id="PTHR30040">
    <property type="entry name" value="THIAMINE BIOSYNTHESIS LIPOPROTEIN APBE"/>
    <property type="match status" value="1"/>
</dbReference>
<dbReference type="InterPro" id="IPR024932">
    <property type="entry name" value="ApbE"/>
</dbReference>
<evidence type="ECO:0000313" key="12">
    <source>
        <dbReference type="Proteomes" id="UP000483293"/>
    </source>
</evidence>
<gene>
    <name evidence="11" type="ORF">GFD21_09740</name>
</gene>
<dbReference type="InterPro" id="IPR003374">
    <property type="entry name" value="ApbE-like_sf"/>
</dbReference>
<evidence type="ECO:0000256" key="10">
    <source>
        <dbReference type="ARBA" id="ARBA00048540"/>
    </source>
</evidence>
<evidence type="ECO:0000256" key="1">
    <source>
        <dbReference type="ARBA" id="ARBA00001946"/>
    </source>
</evidence>
<evidence type="ECO:0000256" key="9">
    <source>
        <dbReference type="ARBA" id="ARBA00031306"/>
    </source>
</evidence>
<comment type="catalytic activity">
    <reaction evidence="10">
        <text>L-threonyl-[protein] + FAD = FMN-L-threonyl-[protein] + AMP + H(+)</text>
        <dbReference type="Rhea" id="RHEA:36847"/>
        <dbReference type="Rhea" id="RHEA-COMP:11060"/>
        <dbReference type="Rhea" id="RHEA-COMP:11061"/>
        <dbReference type="ChEBI" id="CHEBI:15378"/>
        <dbReference type="ChEBI" id="CHEBI:30013"/>
        <dbReference type="ChEBI" id="CHEBI:57692"/>
        <dbReference type="ChEBI" id="CHEBI:74257"/>
        <dbReference type="ChEBI" id="CHEBI:456215"/>
        <dbReference type="EC" id="2.7.1.180"/>
    </reaction>
</comment>
<protein>
    <recommendedName>
        <fullName evidence="3">FAD:protein FMN transferase</fullName>
        <ecNumber evidence="2">2.7.1.180</ecNumber>
    </recommendedName>
    <alternativeName>
        <fullName evidence="9">Flavin transferase</fullName>
    </alternativeName>
</protein>
<name>A0A6L9STV8_9BIFI</name>
<evidence type="ECO:0000256" key="4">
    <source>
        <dbReference type="ARBA" id="ARBA00022630"/>
    </source>
</evidence>
<sequence length="296" mass="31970">MTMADETTATARDGGIRLYSTADGALRTAVFHLMTMPFTLRLRHADEDTLRVAAEACRGSLAGVDRTFSPFRPDSLTSRANRGDWGGLLRDPDFAEVYARASMAADLTRGHFRAMRHGRYDPVGLVKGWAIERAFDRFLRPLLDGGRAEAAVLGGGGDMQAGVRPGSDFTWGVGIEDPGRADMLAGTVRLGCGAVATSGLSKRGGHIDRMPAWDGSRSGRDPSDDVIQATVVGTHLTDADMWATTAVAAGLERFRTLTAREDDPSFAALLVMRDGHTARIHPRTPFGKDHEHRHDA</sequence>
<evidence type="ECO:0000256" key="8">
    <source>
        <dbReference type="ARBA" id="ARBA00022842"/>
    </source>
</evidence>
<keyword evidence="5 11" id="KW-0808">Transferase</keyword>
<evidence type="ECO:0000256" key="6">
    <source>
        <dbReference type="ARBA" id="ARBA00022723"/>
    </source>
</evidence>
<reference evidence="11 12" key="1">
    <citation type="submission" date="2019-10" db="EMBL/GenBank/DDBJ databases">
        <title>Bifidobacterium from non-human primates.</title>
        <authorList>
            <person name="Modesto M."/>
        </authorList>
    </citation>
    <scope>NUCLEOTIDE SEQUENCE [LARGE SCALE GENOMIC DNA]</scope>
    <source>
        <strain evidence="11 12">SMA15</strain>
    </source>
</reference>
<dbReference type="EMBL" id="WHZV01000010">
    <property type="protein sequence ID" value="NEG56028.1"/>
    <property type="molecule type" value="Genomic_DNA"/>
</dbReference>
<evidence type="ECO:0000313" key="11">
    <source>
        <dbReference type="EMBL" id="NEG56028.1"/>
    </source>
</evidence>
<keyword evidence="7" id="KW-0274">FAD</keyword>
<proteinExistence type="predicted"/>
<evidence type="ECO:0000256" key="5">
    <source>
        <dbReference type="ARBA" id="ARBA00022679"/>
    </source>
</evidence>
<dbReference type="PANTHER" id="PTHR30040:SF2">
    <property type="entry name" value="FAD:PROTEIN FMN TRANSFERASE"/>
    <property type="match status" value="1"/>
</dbReference>
<dbReference type="AlphaFoldDB" id="A0A6L9STV8"/>
<comment type="caution">
    <text evidence="11">The sequence shown here is derived from an EMBL/GenBank/DDBJ whole genome shotgun (WGS) entry which is preliminary data.</text>
</comment>
<comment type="cofactor">
    <cofactor evidence="1">
        <name>Mg(2+)</name>
        <dbReference type="ChEBI" id="CHEBI:18420"/>
    </cofactor>
</comment>
<evidence type="ECO:0000256" key="3">
    <source>
        <dbReference type="ARBA" id="ARBA00016337"/>
    </source>
</evidence>
<dbReference type="EC" id="2.7.1.180" evidence="2"/>
<keyword evidence="12" id="KW-1185">Reference proteome</keyword>
<dbReference type="GO" id="GO:0046872">
    <property type="term" value="F:metal ion binding"/>
    <property type="evidence" value="ECO:0007669"/>
    <property type="project" value="UniProtKB-KW"/>
</dbReference>
<keyword evidence="6" id="KW-0479">Metal-binding</keyword>
<evidence type="ECO:0000256" key="2">
    <source>
        <dbReference type="ARBA" id="ARBA00011955"/>
    </source>
</evidence>
<dbReference type="SUPFAM" id="SSF143631">
    <property type="entry name" value="ApbE-like"/>
    <property type="match status" value="1"/>
</dbReference>
<dbReference type="Gene3D" id="3.10.520.10">
    <property type="entry name" value="ApbE-like domains"/>
    <property type="match status" value="2"/>
</dbReference>
<organism evidence="11 12">
    <name type="scientific">Bifidobacterium platyrrhinorum</name>
    <dbReference type="NCBI Taxonomy" id="2661628"/>
    <lineage>
        <taxon>Bacteria</taxon>
        <taxon>Bacillati</taxon>
        <taxon>Actinomycetota</taxon>
        <taxon>Actinomycetes</taxon>
        <taxon>Bifidobacteriales</taxon>
        <taxon>Bifidobacteriaceae</taxon>
        <taxon>Bifidobacterium</taxon>
    </lineage>
</organism>
<dbReference type="Pfam" id="PF02424">
    <property type="entry name" value="ApbE"/>
    <property type="match status" value="1"/>
</dbReference>